<sequence length="514" mass="59150">MSPNLTSRSTMRRGPTVRGRRPTIGRVGIRRRSSASDQEILTKSDSDTATEEVELHEVEEPPIYKHGEETFGDIITHPRQEYQAHKLRKTEYNEHRASWALEHGLDKDDAKLLHHDNQAFVTVIHFRNLRAEQNFAIDYETAKEFERKLKLTQQEKIMFNGVHDTESLTSFLHNAHRDYAIKVHHGHGGDQHHKQHQTLELSPNIFVEFKPKFQDHSAPQSSHSTRRPFFLFPEPDLSADIGDEKAASWLELFYDLFYIASLSEFTHTHVIKDWASLGVYASWFVIMWWAWTASSLYTTRFDTDDVMHHIWKLIEMCAVIGMAGTSDHFLNSPGFVYGYMALKGVLVIEYGIVFSVALMAKSKSRVPLLCYVVANVISIILWGVSLLFINNNSHFALWYVGLFVELIVNLIVRDNKRLSWAASHLAERFGLLTLIVLGENLMGFVKLVAEAGTTVHVVIPNFMAVVIIFGFFFNYFEDFSKEVMLHNRNNQLWVYLHFPLHLCQVAFGIALINM</sequence>
<accession>A0AAD5E4N5</accession>
<feature type="compositionally biased region" description="Basic residues" evidence="1">
    <location>
        <begin position="18"/>
        <end position="33"/>
    </location>
</feature>
<dbReference type="EMBL" id="MU620951">
    <property type="protein sequence ID" value="KAI8576684.1"/>
    <property type="molecule type" value="Genomic_DNA"/>
</dbReference>
<reference evidence="3" key="1">
    <citation type="submission" date="2021-06" db="EMBL/GenBank/DDBJ databases">
        <authorList>
            <consortium name="DOE Joint Genome Institute"/>
            <person name="Mondo S.J."/>
            <person name="Amses K.R."/>
            <person name="Simmons D.R."/>
            <person name="Longcore J.E."/>
            <person name="Seto K."/>
            <person name="Alves G.H."/>
            <person name="Bonds A.E."/>
            <person name="Quandt C.A."/>
            <person name="Davis W.J."/>
            <person name="Chang Y."/>
            <person name="Letcher P.M."/>
            <person name="Powell M.J."/>
            <person name="Kuo A."/>
            <person name="Labutti K."/>
            <person name="Pangilinan J."/>
            <person name="Andreopoulos W."/>
            <person name="Tritt A."/>
            <person name="Riley R."/>
            <person name="Hundley H."/>
            <person name="Johnson J."/>
            <person name="Lipzen A."/>
            <person name="Barry K."/>
            <person name="Berbee M.L."/>
            <person name="Buchler N.E."/>
            <person name="Grigoriev I.V."/>
            <person name="Spatafora J.W."/>
            <person name="Stajich J.E."/>
            <person name="James T.Y."/>
        </authorList>
    </citation>
    <scope>NUCLEOTIDE SEQUENCE</scope>
    <source>
        <strain evidence="3">AG</strain>
    </source>
</reference>
<comment type="caution">
    <text evidence="3">The sequence shown here is derived from an EMBL/GenBank/DDBJ whole genome shotgun (WGS) entry which is preliminary data.</text>
</comment>
<feature type="transmembrane region" description="Helical" evidence="2">
    <location>
        <begin position="336"/>
        <end position="356"/>
    </location>
</feature>
<feature type="transmembrane region" description="Helical" evidence="2">
    <location>
        <begin position="492"/>
        <end position="512"/>
    </location>
</feature>
<protein>
    <recommendedName>
        <fullName evidence="5">Bacterial low temperature requirement A protein-domain-containing protein</fullName>
    </recommendedName>
</protein>
<dbReference type="PANTHER" id="PTHR42101:SF1">
    <property type="entry name" value="LOW TEMPERATURE REQUIREMENT A"/>
    <property type="match status" value="1"/>
</dbReference>
<organism evidence="3 4">
    <name type="scientific">Umbelopsis ramanniana AG</name>
    <dbReference type="NCBI Taxonomy" id="1314678"/>
    <lineage>
        <taxon>Eukaryota</taxon>
        <taxon>Fungi</taxon>
        <taxon>Fungi incertae sedis</taxon>
        <taxon>Mucoromycota</taxon>
        <taxon>Mucoromycotina</taxon>
        <taxon>Umbelopsidomycetes</taxon>
        <taxon>Umbelopsidales</taxon>
        <taxon>Umbelopsidaceae</taxon>
        <taxon>Umbelopsis</taxon>
    </lineage>
</organism>
<feature type="transmembrane region" description="Helical" evidence="2">
    <location>
        <begin position="457"/>
        <end position="476"/>
    </location>
</feature>
<evidence type="ECO:0000256" key="1">
    <source>
        <dbReference type="SAM" id="MobiDB-lite"/>
    </source>
</evidence>
<dbReference type="RefSeq" id="XP_051441688.1">
    <property type="nucleotide sequence ID" value="XM_051591379.1"/>
</dbReference>
<evidence type="ECO:0008006" key="5">
    <source>
        <dbReference type="Google" id="ProtNLM"/>
    </source>
</evidence>
<dbReference type="PANTHER" id="PTHR42101">
    <property type="entry name" value="CHROMOSOME 16, WHOLE GENOME SHOTGUN SEQUENCE"/>
    <property type="match status" value="1"/>
</dbReference>
<reference evidence="3" key="2">
    <citation type="journal article" date="2022" name="Proc. Natl. Acad. Sci. U.S.A.">
        <title>Diploid-dominant life cycles characterize the early evolution of Fungi.</title>
        <authorList>
            <person name="Amses K.R."/>
            <person name="Simmons D.R."/>
            <person name="Longcore J.E."/>
            <person name="Mondo S.J."/>
            <person name="Seto K."/>
            <person name="Jeronimo G.H."/>
            <person name="Bonds A.E."/>
            <person name="Quandt C.A."/>
            <person name="Davis W.J."/>
            <person name="Chang Y."/>
            <person name="Federici B.A."/>
            <person name="Kuo A."/>
            <person name="LaButti K."/>
            <person name="Pangilinan J."/>
            <person name="Andreopoulos W."/>
            <person name="Tritt A."/>
            <person name="Riley R."/>
            <person name="Hundley H."/>
            <person name="Johnson J."/>
            <person name="Lipzen A."/>
            <person name="Barry K."/>
            <person name="Lang B.F."/>
            <person name="Cuomo C.A."/>
            <person name="Buchler N.E."/>
            <person name="Grigoriev I.V."/>
            <person name="Spatafora J.W."/>
            <person name="Stajich J.E."/>
            <person name="James T.Y."/>
        </authorList>
    </citation>
    <scope>NUCLEOTIDE SEQUENCE</scope>
    <source>
        <strain evidence="3">AG</strain>
    </source>
</reference>
<dbReference type="Proteomes" id="UP001206595">
    <property type="component" value="Unassembled WGS sequence"/>
</dbReference>
<feature type="transmembrane region" description="Helical" evidence="2">
    <location>
        <begin position="395"/>
        <end position="413"/>
    </location>
</feature>
<feature type="region of interest" description="Disordered" evidence="1">
    <location>
        <begin position="1"/>
        <end position="61"/>
    </location>
</feature>
<gene>
    <name evidence="3" type="ORF">K450DRAFT_255662</name>
</gene>
<dbReference type="GeneID" id="75916722"/>
<keyword evidence="4" id="KW-1185">Reference proteome</keyword>
<feature type="transmembrane region" description="Helical" evidence="2">
    <location>
        <begin position="277"/>
        <end position="298"/>
    </location>
</feature>
<evidence type="ECO:0000313" key="4">
    <source>
        <dbReference type="Proteomes" id="UP001206595"/>
    </source>
</evidence>
<name>A0AAD5E4N5_UMBRA</name>
<dbReference type="AlphaFoldDB" id="A0AAD5E4N5"/>
<keyword evidence="2" id="KW-1133">Transmembrane helix</keyword>
<keyword evidence="2" id="KW-0472">Membrane</keyword>
<evidence type="ECO:0000313" key="3">
    <source>
        <dbReference type="EMBL" id="KAI8576684.1"/>
    </source>
</evidence>
<dbReference type="InterPro" id="IPR010640">
    <property type="entry name" value="Low_temperature_requirement_A"/>
</dbReference>
<evidence type="ECO:0000256" key="2">
    <source>
        <dbReference type="SAM" id="Phobius"/>
    </source>
</evidence>
<dbReference type="Pfam" id="PF06772">
    <property type="entry name" value="LtrA"/>
    <property type="match status" value="1"/>
</dbReference>
<keyword evidence="2" id="KW-0812">Transmembrane</keyword>
<feature type="transmembrane region" description="Helical" evidence="2">
    <location>
        <begin position="425"/>
        <end position="445"/>
    </location>
</feature>
<feature type="transmembrane region" description="Helical" evidence="2">
    <location>
        <begin position="368"/>
        <end position="389"/>
    </location>
</feature>
<proteinExistence type="predicted"/>